<dbReference type="AlphaFoldDB" id="A0AB39APK9"/>
<proteinExistence type="predicted"/>
<gene>
    <name evidence="1" type="ORF">ABZP26_14885</name>
</gene>
<dbReference type="EMBL" id="CP162514">
    <property type="protein sequence ID" value="XDH87325.1"/>
    <property type="molecule type" value="Genomic_DNA"/>
</dbReference>
<protein>
    <submittedName>
        <fullName evidence="1">Uncharacterized protein</fullName>
    </submittedName>
</protein>
<dbReference type="RefSeq" id="WP_208597488.1">
    <property type="nucleotide sequence ID" value="NZ_CP162514.1"/>
</dbReference>
<name>A0AB39APK9_9GAMM</name>
<reference evidence="1" key="1">
    <citation type="submission" date="2024-07" db="EMBL/GenBank/DDBJ databases">
        <authorList>
            <person name="Jiang Y."/>
            <person name="Qin Q."/>
        </authorList>
    </citation>
    <scope>NUCLEOTIDE SEQUENCE</scope>
    <source>
        <strain evidence="1">SD03</strain>
    </source>
</reference>
<organism evidence="1">
    <name type="scientific">Pseudoalteromonas sp. SD03</name>
    <dbReference type="NCBI Taxonomy" id="3231719"/>
    <lineage>
        <taxon>Bacteria</taxon>
        <taxon>Pseudomonadati</taxon>
        <taxon>Pseudomonadota</taxon>
        <taxon>Gammaproteobacteria</taxon>
        <taxon>Alteromonadales</taxon>
        <taxon>Pseudoalteromonadaceae</taxon>
        <taxon>Pseudoalteromonas</taxon>
    </lineage>
</organism>
<evidence type="ECO:0000313" key="1">
    <source>
        <dbReference type="EMBL" id="XDH87325.1"/>
    </source>
</evidence>
<sequence length="100" mass="11478">MKEKQSDINVALEAVYDAITDLFIEQAVFVTTNKDIVPALEKIKYHNTLKVRSPIKISLIIPRKVEGILDTLTDSQVEKSLSRLESELIDHYIRPIIYHT</sequence>
<accession>A0AB39APK9</accession>